<organism evidence="3 4">
    <name type="scientific">Schistosoma japonicum</name>
    <name type="common">Blood fluke</name>
    <dbReference type="NCBI Taxonomy" id="6182"/>
    <lineage>
        <taxon>Eukaryota</taxon>
        <taxon>Metazoa</taxon>
        <taxon>Spiralia</taxon>
        <taxon>Lophotrochozoa</taxon>
        <taxon>Platyhelminthes</taxon>
        <taxon>Trematoda</taxon>
        <taxon>Digenea</taxon>
        <taxon>Strigeidida</taxon>
        <taxon>Schistosomatoidea</taxon>
        <taxon>Schistosomatidae</taxon>
        <taxon>Schistosoma</taxon>
    </lineage>
</organism>
<dbReference type="OrthoDB" id="6286681at2759"/>
<dbReference type="InterPro" id="IPR000477">
    <property type="entry name" value="RT_dom"/>
</dbReference>
<dbReference type="STRING" id="6182.A0A4Z2D6G6"/>
<dbReference type="AlphaFoldDB" id="A0A4Z2D6G6"/>
<evidence type="ECO:0000313" key="3">
    <source>
        <dbReference type="EMBL" id="TNN12082.1"/>
    </source>
</evidence>
<dbReference type="SUPFAM" id="SSF56672">
    <property type="entry name" value="DNA/RNA polymerases"/>
    <property type="match status" value="1"/>
</dbReference>
<evidence type="ECO:0000256" key="1">
    <source>
        <dbReference type="SAM" id="MobiDB-lite"/>
    </source>
</evidence>
<dbReference type="Proteomes" id="UP000311919">
    <property type="component" value="Unassembled WGS sequence"/>
</dbReference>
<dbReference type="EMBL" id="SKCS01000266">
    <property type="protein sequence ID" value="TNN12082.1"/>
    <property type="molecule type" value="Genomic_DNA"/>
</dbReference>
<feature type="domain" description="Reverse transcriptase" evidence="2">
    <location>
        <begin position="366"/>
        <end position="637"/>
    </location>
</feature>
<gene>
    <name evidence="3" type="ORF">EWB00_004087</name>
</gene>
<evidence type="ECO:0000313" key="4">
    <source>
        <dbReference type="Proteomes" id="UP000311919"/>
    </source>
</evidence>
<dbReference type="InterPro" id="IPR043502">
    <property type="entry name" value="DNA/RNA_pol_sf"/>
</dbReference>
<dbReference type="InterPro" id="IPR043128">
    <property type="entry name" value="Rev_trsase/Diguanyl_cyclase"/>
</dbReference>
<keyword evidence="4" id="KW-1185">Reference proteome</keyword>
<accession>A0A4Z2D6G6</accession>
<dbReference type="PROSITE" id="PS50878">
    <property type="entry name" value="RT_POL"/>
    <property type="match status" value="1"/>
</dbReference>
<comment type="caution">
    <text evidence="3">The sequence shown here is derived from an EMBL/GenBank/DDBJ whole genome shotgun (WGS) entry which is preliminary data.</text>
</comment>
<protein>
    <submittedName>
        <fullName evidence="3">Retrovirus-related Pol polyprotein from type-2 retrotransposable element R2DM</fullName>
    </submittedName>
</protein>
<sequence length="1030" mass="116190">MGDRVLRLTTPYPPSHEATDGSASAIGLGQHMRHRHVQEYNAACKWPTRSRIIPILDYSCCLCSYRSASAIGLGQHMRHRHVQEYNARKAAKVTSRRHSQWTNEEEDVLLDTANDIWSETPNLPKCQLYNRLSERLTGRSREAIKRRLLGLHWTPLASINGNTESNPQQRVDSERTVLWRAGLLEAVVRSCDRKHVLYKLAQALLRSRIGIDQGRSRLSTYVEKSYPYSKKAHRRPTTRADLDGLGEREINQINRTKLQKLLRRNKRCGAQQVLNGTWRNAYKGKPDLPVGFQTFWSNILSSGSVADDRPANELRPVDWTLIRPVTVEEVQRSLKRMGRTAPGPDGITPQQLYKRRHSTITALMNLILALEAVPEHLNLARIVFIPKCEDPQTPEDYRPISITSVTLRCLHSILCQRWSDHLSSLNSQLAFLRRDGCFDGVTSVNMILRDTRMARRKLTMCAVDVSKAFDSVSHATITRVASMYGAPAPLISYLTYYYDSSYTDLLGTRVKVGRGVRQGDPLSPLLFIMCMDEVIQYTDRNHGALIGGGRIDSLLFADDMMIFTETAVGMQRKLNQLSAALEKSGLTINAQKSRSLTLIPNGKDKTLCVVPKVYSIAGEPIAPITVVDEFPYLGIRFNHQGIAQQPLLQLTRKMLTEVQAAPLTPIQQLHILRCFVLPKLQYIGQVGFVSVSALSKADILIRKMVKQSVNLPNDTATSYFHARIRDGGLGVESLSSTIPLRRAKRLRSFSTRNCGILELIRQSAGYQTLMARCKLTSKVMGIEVSNIDSMQSAWKSLLYNTLDGKGLRSSDQSPASHLWVTSSVSMFPWLYKKAIQLRGHTLNTKTRRARGGRTHRDLKCSGGCNKLESLTHILQECACTQRLRISRHNRVVTKLEGCLQRLGFAVRREPRIANGQSYLKPDLIACKFPLIYILDVIICADERSNTSWNAKLRKYNRPTLNKCYRNVFDLSGVPEAKVRHLPVVVTMRGMLYSKTETGLRQLGLPKSTISWLSEQTIIGSLICYDAYMAL</sequence>
<dbReference type="PANTHER" id="PTHR19446">
    <property type="entry name" value="REVERSE TRANSCRIPTASES"/>
    <property type="match status" value="1"/>
</dbReference>
<reference evidence="3 4" key="1">
    <citation type="submission" date="2019-03" db="EMBL/GenBank/DDBJ databases">
        <title>An improved genome assembly of the fluke Schistosoma japonicum.</title>
        <authorList>
            <person name="Hu W."/>
            <person name="Luo F."/>
            <person name="Yin M."/>
            <person name="Mo X."/>
            <person name="Sun C."/>
            <person name="Wu Q."/>
            <person name="Zhu B."/>
            <person name="Xiang M."/>
            <person name="Wang J."/>
            <person name="Wang Y."/>
            <person name="Zhang T."/>
            <person name="Xu B."/>
            <person name="Zheng H."/>
            <person name="Feng Z."/>
        </authorList>
    </citation>
    <scope>NUCLEOTIDE SEQUENCE [LARGE SCALE GENOMIC DNA]</scope>
    <source>
        <strain evidence="3">HuSjv2</strain>
        <tissue evidence="3">Worms</tissue>
    </source>
</reference>
<dbReference type="CDD" id="cd01650">
    <property type="entry name" value="RT_nLTR_like"/>
    <property type="match status" value="1"/>
</dbReference>
<evidence type="ECO:0000259" key="2">
    <source>
        <dbReference type="PROSITE" id="PS50878"/>
    </source>
</evidence>
<name>A0A4Z2D6G6_SCHJA</name>
<proteinExistence type="predicted"/>
<feature type="region of interest" description="Disordered" evidence="1">
    <location>
        <begin position="1"/>
        <end position="21"/>
    </location>
</feature>
<dbReference type="Gene3D" id="3.30.70.270">
    <property type="match status" value="1"/>
</dbReference>
<dbReference type="Pfam" id="PF00078">
    <property type="entry name" value="RVT_1"/>
    <property type="match status" value="1"/>
</dbReference>